<keyword evidence="3" id="KW-0602">Photosynthesis</keyword>
<gene>
    <name evidence="11" type="ORF">KFK09_016211</name>
</gene>
<feature type="domain" description="Magnesium chelatase subunit H N-terminal" evidence="10">
    <location>
        <begin position="143"/>
        <end position="207"/>
    </location>
</feature>
<accession>A0A8T3AYR1</accession>
<dbReference type="PANTHER" id="PTHR44119:SF1">
    <property type="entry name" value="MAGNESIUM-CHELATASE SUBUNIT CHLH, CHLOROPLASTIC"/>
    <property type="match status" value="1"/>
</dbReference>
<reference evidence="11" key="1">
    <citation type="journal article" date="2022" name="Front. Genet.">
        <title>Chromosome-Scale Assembly of the Dendrobium nobile Genome Provides Insights Into the Molecular Mechanism of the Biosynthesis of the Medicinal Active Ingredient of Dendrobium.</title>
        <authorList>
            <person name="Xu Q."/>
            <person name="Niu S.-C."/>
            <person name="Li K.-L."/>
            <person name="Zheng P.-J."/>
            <person name="Zhang X.-J."/>
            <person name="Jia Y."/>
            <person name="Liu Y."/>
            <person name="Niu Y.-X."/>
            <person name="Yu L.-H."/>
            <person name="Chen D.-F."/>
            <person name="Zhang G.-Q."/>
        </authorList>
    </citation>
    <scope>NUCLEOTIDE SEQUENCE</scope>
    <source>
        <tissue evidence="11">Leaf</tissue>
    </source>
</reference>
<dbReference type="EMBL" id="JAGYWB010000012">
    <property type="protein sequence ID" value="KAI0501267.1"/>
    <property type="molecule type" value="Genomic_DNA"/>
</dbReference>
<keyword evidence="7" id="KW-0149">Chlorophyll biosynthesis</keyword>
<comment type="pathway">
    <text evidence="8">Porphyrin-containing compound metabolism.</text>
</comment>
<keyword evidence="4" id="KW-0436">Ligase</keyword>
<dbReference type="GO" id="GO:0016851">
    <property type="term" value="F:magnesium chelatase activity"/>
    <property type="evidence" value="ECO:0007669"/>
    <property type="project" value="UniProtKB-EC"/>
</dbReference>
<evidence type="ECO:0000313" key="12">
    <source>
        <dbReference type="Proteomes" id="UP000829196"/>
    </source>
</evidence>
<evidence type="ECO:0000256" key="2">
    <source>
        <dbReference type="ARBA" id="ARBA00012825"/>
    </source>
</evidence>
<name>A0A8T3AYR1_DENNO</name>
<evidence type="ECO:0000256" key="6">
    <source>
        <dbReference type="ARBA" id="ARBA00022840"/>
    </source>
</evidence>
<evidence type="ECO:0000256" key="3">
    <source>
        <dbReference type="ARBA" id="ARBA00022531"/>
    </source>
</evidence>
<dbReference type="AlphaFoldDB" id="A0A8T3AYR1"/>
<dbReference type="InterPro" id="IPR003672">
    <property type="entry name" value="CobN/Mg_chltase"/>
</dbReference>
<evidence type="ECO:0000256" key="5">
    <source>
        <dbReference type="ARBA" id="ARBA00022741"/>
    </source>
</evidence>
<comment type="caution">
    <text evidence="11">The sequence shown here is derived from an EMBL/GenBank/DDBJ whole genome shotgun (WGS) entry which is preliminary data.</text>
</comment>
<evidence type="ECO:0000256" key="7">
    <source>
        <dbReference type="ARBA" id="ARBA00023171"/>
    </source>
</evidence>
<dbReference type="EC" id="6.6.1.1" evidence="2"/>
<dbReference type="OrthoDB" id="1539992at2759"/>
<dbReference type="Proteomes" id="UP000829196">
    <property type="component" value="Unassembled WGS sequence"/>
</dbReference>
<evidence type="ECO:0000256" key="4">
    <source>
        <dbReference type="ARBA" id="ARBA00022598"/>
    </source>
</evidence>
<evidence type="ECO:0000259" key="10">
    <source>
        <dbReference type="Pfam" id="PF11965"/>
    </source>
</evidence>
<protein>
    <recommendedName>
        <fullName evidence="2">magnesium chelatase</fullName>
        <ecNumber evidence="2">6.6.1.1</ecNumber>
    </recommendedName>
</protein>
<keyword evidence="6" id="KW-0067">ATP-binding</keyword>
<comment type="catalytic activity">
    <reaction evidence="9">
        <text>protoporphyrin IX + Mg(2+) + ATP + H2O = Mg-protoporphyrin IX + ADP + phosphate + 3 H(+)</text>
        <dbReference type="Rhea" id="RHEA:13961"/>
        <dbReference type="ChEBI" id="CHEBI:15377"/>
        <dbReference type="ChEBI" id="CHEBI:15378"/>
        <dbReference type="ChEBI" id="CHEBI:18420"/>
        <dbReference type="ChEBI" id="CHEBI:30616"/>
        <dbReference type="ChEBI" id="CHEBI:43474"/>
        <dbReference type="ChEBI" id="CHEBI:57306"/>
        <dbReference type="ChEBI" id="CHEBI:60492"/>
        <dbReference type="ChEBI" id="CHEBI:456216"/>
        <dbReference type="EC" id="6.6.1.1"/>
    </reaction>
</comment>
<dbReference type="GO" id="GO:0009507">
    <property type="term" value="C:chloroplast"/>
    <property type="evidence" value="ECO:0007669"/>
    <property type="project" value="TreeGrafter"/>
</dbReference>
<keyword evidence="5" id="KW-0547">Nucleotide-binding</keyword>
<comment type="similarity">
    <text evidence="1">Belongs to the Mg-chelatase subunit H family.</text>
</comment>
<evidence type="ECO:0000256" key="9">
    <source>
        <dbReference type="ARBA" id="ARBA00048693"/>
    </source>
</evidence>
<dbReference type="SMR" id="A0A8T3AYR1"/>
<dbReference type="GO" id="GO:0015995">
    <property type="term" value="P:chlorophyll biosynthetic process"/>
    <property type="evidence" value="ECO:0007669"/>
    <property type="project" value="UniProtKB-KW"/>
</dbReference>
<dbReference type="GO" id="GO:0015979">
    <property type="term" value="P:photosynthesis"/>
    <property type="evidence" value="ECO:0007669"/>
    <property type="project" value="UniProtKB-KW"/>
</dbReference>
<dbReference type="PANTHER" id="PTHR44119">
    <property type="entry name" value="MAGNESIUM-CHELATASE SUBUNIT CHLH, CHLOROPLASTIC"/>
    <property type="match status" value="1"/>
</dbReference>
<dbReference type="GO" id="GO:0005524">
    <property type="term" value="F:ATP binding"/>
    <property type="evidence" value="ECO:0007669"/>
    <property type="project" value="UniProtKB-KW"/>
</dbReference>
<evidence type="ECO:0000313" key="11">
    <source>
        <dbReference type="EMBL" id="KAI0501267.1"/>
    </source>
</evidence>
<keyword evidence="12" id="KW-1185">Reference proteome</keyword>
<evidence type="ECO:0000256" key="8">
    <source>
        <dbReference type="ARBA" id="ARBA00023444"/>
    </source>
</evidence>
<dbReference type="InterPro" id="IPR022571">
    <property type="entry name" value="Mg_chelatase_H_N"/>
</dbReference>
<dbReference type="Pfam" id="PF11965">
    <property type="entry name" value="DUF3479"/>
    <property type="match status" value="1"/>
</dbReference>
<organism evidence="11 12">
    <name type="scientific">Dendrobium nobile</name>
    <name type="common">Orchid</name>
    <dbReference type="NCBI Taxonomy" id="94219"/>
    <lineage>
        <taxon>Eukaryota</taxon>
        <taxon>Viridiplantae</taxon>
        <taxon>Streptophyta</taxon>
        <taxon>Embryophyta</taxon>
        <taxon>Tracheophyta</taxon>
        <taxon>Spermatophyta</taxon>
        <taxon>Magnoliopsida</taxon>
        <taxon>Liliopsida</taxon>
        <taxon>Asparagales</taxon>
        <taxon>Orchidaceae</taxon>
        <taxon>Epidendroideae</taxon>
        <taxon>Malaxideae</taxon>
        <taxon>Dendrobiinae</taxon>
        <taxon>Dendrobium</taxon>
    </lineage>
</organism>
<evidence type="ECO:0000256" key="1">
    <source>
        <dbReference type="ARBA" id="ARBA00010851"/>
    </source>
</evidence>
<proteinExistence type="inferred from homology"/>
<sequence>MASLVFTPFILPSSKSEQFSSLSHIKVSLFHRLTQPSSKVFCAAAGNGLFTQTKPEVRRIIPDPNSAGELPLPRIKIVYVVLEAQYQSSLSAAVRTLNAGRLHASFELVGYLVEELRDENTYSTFCDDLATANIFIGSLIFVEVMRLNKLGSFSMSQLGQSKSPFFQLFKRKKQGAGFAESMLKLVRTLPKVLKYLPSDKAQDAGLYILSLQFWLGGSQENLENFLKMISGSYIPTLKTTKIEYSDLVLFLDS</sequence>